<evidence type="ECO:0000313" key="2">
    <source>
        <dbReference type="EMBL" id="SDE61340.1"/>
    </source>
</evidence>
<feature type="region of interest" description="Disordered" evidence="1">
    <location>
        <begin position="62"/>
        <end position="90"/>
    </location>
</feature>
<evidence type="ECO:0000313" key="3">
    <source>
        <dbReference type="Proteomes" id="UP000199417"/>
    </source>
</evidence>
<dbReference type="AlphaFoldDB" id="A0A1G7ECF3"/>
<protein>
    <submittedName>
        <fullName evidence="2">Uncharacterized protein</fullName>
    </submittedName>
</protein>
<dbReference type="STRING" id="168276.SAMN05444580_12344"/>
<accession>A0A1G7ECF3</accession>
<reference evidence="2 3" key="1">
    <citation type="submission" date="2016-10" db="EMBL/GenBank/DDBJ databases">
        <authorList>
            <person name="de Groot N.N."/>
        </authorList>
    </citation>
    <scope>NUCLEOTIDE SEQUENCE [LARGE SCALE GENOMIC DNA]</scope>
    <source>
        <strain evidence="2 3">JCM 11308</strain>
    </source>
</reference>
<proteinExistence type="predicted"/>
<sequence>MVVESGAVLSGSVPTDLAATASVPAAGVDSVVGLSRPERLEQLRRQIAAVPARGEAVARPARTWGGAGQPGRAVPGTRVTPDEGRGRPVLPVPPALARLLPGGGLARGSVVSVSGAGSLLSGLLAAVTESGGHAAVIGLPRLGLLSAVEMGAELGRLAVIPDPGPDPVEVAAVLLDGMDLVVLGLAGLAVPPSRTRAIVARARSKGATLVVTDGHWGGAEVRLAAVVRDYQGLGESGRGRLHGLRLAVTAEGRAFQARTARLDLRPVRGRVEWVPEEVAVAAQAGAGPRELGSGVA</sequence>
<evidence type="ECO:0000256" key="1">
    <source>
        <dbReference type="SAM" id="MobiDB-lite"/>
    </source>
</evidence>
<dbReference type="EMBL" id="FNAB01000023">
    <property type="protein sequence ID" value="SDE61340.1"/>
    <property type="molecule type" value="Genomic_DNA"/>
</dbReference>
<dbReference type="Proteomes" id="UP000199417">
    <property type="component" value="Unassembled WGS sequence"/>
</dbReference>
<keyword evidence="3" id="KW-1185">Reference proteome</keyword>
<organism evidence="2 3">
    <name type="scientific">Rhodococcus tukisamuensis</name>
    <dbReference type="NCBI Taxonomy" id="168276"/>
    <lineage>
        <taxon>Bacteria</taxon>
        <taxon>Bacillati</taxon>
        <taxon>Actinomycetota</taxon>
        <taxon>Actinomycetes</taxon>
        <taxon>Mycobacteriales</taxon>
        <taxon>Nocardiaceae</taxon>
        <taxon>Rhodococcus</taxon>
    </lineage>
</organism>
<name>A0A1G7ECF3_9NOCA</name>
<gene>
    <name evidence="2" type="ORF">SAMN05444580_12344</name>
</gene>